<protein>
    <recommendedName>
        <fullName evidence="3">Nucleoside-diphosphate sugar epimerase</fullName>
    </recommendedName>
</protein>
<gene>
    <name evidence="1" type="ORF">AA0535_1641</name>
</gene>
<dbReference type="EMBL" id="BAPV01000012">
    <property type="protein sequence ID" value="GBQ88842.1"/>
    <property type="molecule type" value="Genomic_DNA"/>
</dbReference>
<evidence type="ECO:0008006" key="3">
    <source>
        <dbReference type="Google" id="ProtNLM"/>
    </source>
</evidence>
<dbReference type="PANTHER" id="PTHR33986:SF15">
    <property type="entry name" value="MITOCHONDRIAL FISSION PROTEIN ELM1"/>
    <property type="match status" value="1"/>
</dbReference>
<dbReference type="Pfam" id="PF06258">
    <property type="entry name" value="Mito_fiss_Elm1"/>
    <property type="match status" value="1"/>
</dbReference>
<accession>A0ABQ0Q2X7</accession>
<organism evidence="1 2">
    <name type="scientific">Asaia krungthepensis NRIC 0535</name>
    <dbReference type="NCBI Taxonomy" id="1307925"/>
    <lineage>
        <taxon>Bacteria</taxon>
        <taxon>Pseudomonadati</taxon>
        <taxon>Pseudomonadota</taxon>
        <taxon>Alphaproteobacteria</taxon>
        <taxon>Acetobacterales</taxon>
        <taxon>Acetobacteraceae</taxon>
        <taxon>Asaia</taxon>
    </lineage>
</organism>
<keyword evidence="2" id="KW-1185">Reference proteome</keyword>
<proteinExistence type="predicted"/>
<comment type="caution">
    <text evidence="1">The sequence shown here is derived from an EMBL/GenBank/DDBJ whole genome shotgun (WGS) entry which is preliminary data.</text>
</comment>
<evidence type="ECO:0000313" key="1">
    <source>
        <dbReference type="EMBL" id="GBQ88842.1"/>
    </source>
</evidence>
<dbReference type="RefSeq" id="WP_264815493.1">
    <property type="nucleotide sequence ID" value="NZ_BAPV01000012.1"/>
</dbReference>
<dbReference type="InterPro" id="IPR009367">
    <property type="entry name" value="Elm1-like"/>
</dbReference>
<reference evidence="1" key="1">
    <citation type="submission" date="2013-04" db="EMBL/GenBank/DDBJ databases">
        <title>The genome sequencing project of 58 acetic acid bacteria.</title>
        <authorList>
            <person name="Okamoto-Kainuma A."/>
            <person name="Ishikawa M."/>
            <person name="Umino S."/>
            <person name="Koizumi Y."/>
            <person name="Shiwa Y."/>
            <person name="Yoshikawa H."/>
            <person name="Matsutani M."/>
            <person name="Matsushita K."/>
        </authorList>
    </citation>
    <scope>NUCLEOTIDE SEQUENCE</scope>
    <source>
        <strain evidence="1">NRIC 0535</strain>
    </source>
</reference>
<dbReference type="PANTHER" id="PTHR33986">
    <property type="entry name" value="OS02G0535700 PROTEIN"/>
    <property type="match status" value="1"/>
</dbReference>
<evidence type="ECO:0000313" key="2">
    <source>
        <dbReference type="Proteomes" id="UP001062776"/>
    </source>
</evidence>
<sequence length="309" mass="33381">MSVAIIAEDFAGMRAQATGLVERAGLSWHFHPVRIEGVWRHIPTRFCPVPLRASAPIELPEDTKLLVSVGGTGGAVAAALKRKTGLGLVQIQNPRMAARHFDLIIANVHDEIQGANIVSARTALHGVTVRRLDQAREVWQSRLRISGMALLSVLIGGANGRFSFGPDQARELAHDLVRIMKSSAVNVALTPSRRTSPEALAILQESLAGHPAWIWDGQGDNPYHGLLACADAIAVTTDSVSMISEAAATAAPVWIIDLPGRSRRIASFVDTLGKEDRVRPFNGQWSPWSVTPLDDTGRAAEEMVRRLAL</sequence>
<name>A0ABQ0Q2X7_9PROT</name>
<dbReference type="Proteomes" id="UP001062776">
    <property type="component" value="Unassembled WGS sequence"/>
</dbReference>